<dbReference type="AlphaFoldDB" id="A0A7J7NL21"/>
<feature type="coiled-coil region" evidence="1">
    <location>
        <begin position="1"/>
        <end position="70"/>
    </location>
</feature>
<name>A0A7J7NL21_9MAGN</name>
<evidence type="ECO:0000256" key="1">
    <source>
        <dbReference type="SAM" id="Coils"/>
    </source>
</evidence>
<dbReference type="Proteomes" id="UP000541444">
    <property type="component" value="Unassembled WGS sequence"/>
</dbReference>
<sequence length="131" mass="15122">VEGQNEDIRHLEEKISNLKSEVISLKLTKEVKHQARSKLFEAIELKTVKCESLKEANDRLQADIQAKQVINSICEKNYSKIIKKLNDKLNLSAHSEGNVARVKDLKQKYDELCTKYKEVQRKLSERDGNVN</sequence>
<proteinExistence type="predicted"/>
<keyword evidence="1" id="KW-0175">Coiled coil</keyword>
<comment type="caution">
    <text evidence="2">The sequence shown here is derived from an EMBL/GenBank/DDBJ whole genome shotgun (WGS) entry which is preliminary data.</text>
</comment>
<evidence type="ECO:0000313" key="3">
    <source>
        <dbReference type="Proteomes" id="UP000541444"/>
    </source>
</evidence>
<reference evidence="2 3" key="1">
    <citation type="journal article" date="2020" name="IScience">
        <title>Genome Sequencing of the Endangered Kingdonia uniflora (Circaeasteraceae, Ranunculales) Reveals Potential Mechanisms of Evolutionary Specialization.</title>
        <authorList>
            <person name="Sun Y."/>
            <person name="Deng T."/>
            <person name="Zhang A."/>
            <person name="Moore M.J."/>
            <person name="Landis J.B."/>
            <person name="Lin N."/>
            <person name="Zhang H."/>
            <person name="Zhang X."/>
            <person name="Huang J."/>
            <person name="Zhang X."/>
            <person name="Sun H."/>
            <person name="Wang H."/>
        </authorList>
    </citation>
    <scope>NUCLEOTIDE SEQUENCE [LARGE SCALE GENOMIC DNA]</scope>
    <source>
        <strain evidence="2">TB1705</strain>
        <tissue evidence="2">Leaf</tissue>
    </source>
</reference>
<protein>
    <submittedName>
        <fullName evidence="2">Uncharacterized protein</fullName>
    </submittedName>
</protein>
<dbReference type="EMBL" id="JACGCM010000715">
    <property type="protein sequence ID" value="KAF6167816.1"/>
    <property type="molecule type" value="Genomic_DNA"/>
</dbReference>
<organism evidence="2 3">
    <name type="scientific">Kingdonia uniflora</name>
    <dbReference type="NCBI Taxonomy" id="39325"/>
    <lineage>
        <taxon>Eukaryota</taxon>
        <taxon>Viridiplantae</taxon>
        <taxon>Streptophyta</taxon>
        <taxon>Embryophyta</taxon>
        <taxon>Tracheophyta</taxon>
        <taxon>Spermatophyta</taxon>
        <taxon>Magnoliopsida</taxon>
        <taxon>Ranunculales</taxon>
        <taxon>Circaeasteraceae</taxon>
        <taxon>Kingdonia</taxon>
    </lineage>
</organism>
<gene>
    <name evidence="2" type="ORF">GIB67_027594</name>
</gene>
<accession>A0A7J7NL21</accession>
<feature type="non-terminal residue" evidence="2">
    <location>
        <position position="1"/>
    </location>
</feature>
<keyword evidence="3" id="KW-1185">Reference proteome</keyword>
<evidence type="ECO:0000313" key="2">
    <source>
        <dbReference type="EMBL" id="KAF6167816.1"/>
    </source>
</evidence>